<protein>
    <recommendedName>
        <fullName evidence="18">Thiamine-phosphate synthase</fullName>
        <shortName evidence="18">TP synthase</shortName>
        <shortName evidence="18">TPS</shortName>
        <ecNumber evidence="18">2.5.1.3</ecNumber>
    </recommendedName>
    <alternativeName>
        <fullName evidence="18">Thiamine-phosphate pyrophosphorylase</fullName>
        <shortName evidence="18">TMP pyrophosphorylase</shortName>
        <shortName evidence="18">TMP-PPase</shortName>
    </alternativeName>
</protein>
<dbReference type="HAMAP" id="MF_00097">
    <property type="entry name" value="TMP_synthase"/>
    <property type="match status" value="1"/>
</dbReference>
<evidence type="ECO:0000256" key="17">
    <source>
        <dbReference type="ARBA" id="ARBA00047883"/>
    </source>
</evidence>
<comment type="function">
    <text evidence="3 18">Condenses 4-methyl-5-(beta-hydroxyethyl)thiazole monophosphate (THZ-P) and 2-methyl-4-amino-5-hydroxymethyl pyrimidine pyrophosphate (HMP-PP) to form thiamine monophosphate (TMP).</text>
</comment>
<keyword evidence="24" id="KW-1185">Reference proteome</keyword>
<dbReference type="FunFam" id="3.40.1190.20:FF:000003">
    <property type="entry name" value="Phosphomethylpyrimidine kinase ThiD"/>
    <property type="match status" value="1"/>
</dbReference>
<feature type="binding site" evidence="18">
    <location>
        <begin position="145"/>
        <end position="147"/>
    </location>
    <ligand>
        <name>2-[(2R,5Z)-2-carboxy-4-methylthiazol-5(2H)-ylidene]ethyl phosphate</name>
        <dbReference type="ChEBI" id="CHEBI:62899"/>
    </ligand>
</feature>
<dbReference type="PANTHER" id="PTHR20858:SF17">
    <property type="entry name" value="HYDROXYMETHYLPYRIMIDINE_PHOSPHOMETHYLPYRIMIDINE KINASE THI20-RELATED"/>
    <property type="match status" value="1"/>
</dbReference>
<comment type="caution">
    <text evidence="23">The sequence shown here is derived from an EMBL/GenBank/DDBJ whole genome shotgun (WGS) entry which is preliminary data.</text>
</comment>
<evidence type="ECO:0000259" key="22">
    <source>
        <dbReference type="Pfam" id="PF08543"/>
    </source>
</evidence>
<feature type="domain" description="Thiaminase-2/PQQC" evidence="21">
    <location>
        <begin position="552"/>
        <end position="750"/>
    </location>
</feature>
<evidence type="ECO:0000259" key="20">
    <source>
        <dbReference type="Pfam" id="PF02581"/>
    </source>
</evidence>
<name>A0A6I2F323_9MICO</name>
<dbReference type="InterPro" id="IPR016084">
    <property type="entry name" value="Haem_Oase-like_multi-hlx"/>
</dbReference>
<comment type="catalytic activity">
    <reaction evidence="15 18">
        <text>4-methyl-5-(2-phosphooxyethyl)-thiazole + 4-amino-2-methyl-5-(diphosphooxymethyl)pyrimidine + H(+) = thiamine phosphate + diphosphate</text>
        <dbReference type="Rhea" id="RHEA:22328"/>
        <dbReference type="ChEBI" id="CHEBI:15378"/>
        <dbReference type="ChEBI" id="CHEBI:33019"/>
        <dbReference type="ChEBI" id="CHEBI:37575"/>
        <dbReference type="ChEBI" id="CHEBI:57841"/>
        <dbReference type="ChEBI" id="CHEBI:58296"/>
        <dbReference type="EC" id="2.5.1.3"/>
    </reaction>
</comment>
<dbReference type="CDD" id="cd00564">
    <property type="entry name" value="TMP_TenI"/>
    <property type="match status" value="1"/>
</dbReference>
<dbReference type="SUPFAM" id="SSF51391">
    <property type="entry name" value="Thiamin phosphate synthase"/>
    <property type="match status" value="1"/>
</dbReference>
<evidence type="ECO:0000256" key="2">
    <source>
        <dbReference type="ARBA" id="ARBA00000565"/>
    </source>
</evidence>
<dbReference type="GO" id="GO:0000287">
    <property type="term" value="F:magnesium ion binding"/>
    <property type="evidence" value="ECO:0007669"/>
    <property type="project" value="UniProtKB-UniRule"/>
</dbReference>
<dbReference type="InterPro" id="IPR004399">
    <property type="entry name" value="HMP/HMP-P_kinase_dom"/>
</dbReference>
<feature type="region of interest" description="Disordered" evidence="19">
    <location>
        <begin position="224"/>
        <end position="253"/>
    </location>
</feature>
<organism evidence="23 24">
    <name type="scientific">Agromyces agglutinans</name>
    <dbReference type="NCBI Taxonomy" id="2662258"/>
    <lineage>
        <taxon>Bacteria</taxon>
        <taxon>Bacillati</taxon>
        <taxon>Actinomycetota</taxon>
        <taxon>Actinomycetes</taxon>
        <taxon>Micrococcales</taxon>
        <taxon>Microbacteriaceae</taxon>
        <taxon>Agromyces</taxon>
    </lineage>
</organism>
<evidence type="ECO:0000256" key="6">
    <source>
        <dbReference type="ARBA" id="ARBA00005165"/>
    </source>
</evidence>
<dbReference type="GO" id="GO:0008972">
    <property type="term" value="F:phosphomethylpyrimidine kinase activity"/>
    <property type="evidence" value="ECO:0007669"/>
    <property type="project" value="UniProtKB-EC"/>
</dbReference>
<keyword evidence="8 18" id="KW-0479">Metal-binding</keyword>
<dbReference type="NCBIfam" id="TIGR00097">
    <property type="entry name" value="HMP-P_kinase"/>
    <property type="match status" value="1"/>
</dbReference>
<gene>
    <name evidence="18" type="primary">thiE</name>
    <name evidence="23" type="ORF">GE115_08635</name>
</gene>
<evidence type="ECO:0000259" key="21">
    <source>
        <dbReference type="Pfam" id="PF03070"/>
    </source>
</evidence>
<keyword evidence="14" id="KW-0511">Multifunctional enzyme</keyword>
<dbReference type="SUPFAM" id="SSF48613">
    <property type="entry name" value="Heme oxygenase-like"/>
    <property type="match status" value="1"/>
</dbReference>
<feature type="binding site" evidence="18">
    <location>
        <position position="176"/>
    </location>
    <ligand>
        <name>2-[(2R,5Z)-2-carboxy-4-methylthiazol-5(2H)-ylidene]ethyl phosphate</name>
        <dbReference type="ChEBI" id="CHEBI:62899"/>
    </ligand>
</feature>
<keyword evidence="10 23" id="KW-0418">Kinase</keyword>
<evidence type="ECO:0000256" key="12">
    <source>
        <dbReference type="ARBA" id="ARBA00022842"/>
    </source>
</evidence>
<evidence type="ECO:0000313" key="23">
    <source>
        <dbReference type="EMBL" id="MRG59935.1"/>
    </source>
</evidence>
<dbReference type="GO" id="GO:0004789">
    <property type="term" value="F:thiamine-phosphate diphosphorylase activity"/>
    <property type="evidence" value="ECO:0007669"/>
    <property type="project" value="UniProtKB-UniRule"/>
</dbReference>
<evidence type="ECO:0000256" key="7">
    <source>
        <dbReference type="ARBA" id="ARBA00022679"/>
    </source>
</evidence>
<dbReference type="Pfam" id="PF02581">
    <property type="entry name" value="TMP-TENI"/>
    <property type="match status" value="1"/>
</dbReference>
<feature type="binding site" evidence="18">
    <location>
        <position position="73"/>
    </location>
    <ligand>
        <name>Mg(2+)</name>
        <dbReference type="ChEBI" id="CHEBI:18420"/>
    </ligand>
</feature>
<dbReference type="CDD" id="cd19365">
    <property type="entry name" value="TenA_C-like"/>
    <property type="match status" value="1"/>
</dbReference>
<dbReference type="Gene3D" id="3.40.1190.20">
    <property type="match status" value="1"/>
</dbReference>
<dbReference type="GO" id="GO:0005829">
    <property type="term" value="C:cytosol"/>
    <property type="evidence" value="ECO:0007669"/>
    <property type="project" value="TreeGrafter"/>
</dbReference>
<feature type="binding site" evidence="18">
    <location>
        <begin position="41"/>
        <end position="45"/>
    </location>
    <ligand>
        <name>4-amino-2-methyl-5-(diphosphooxymethyl)pyrimidine</name>
        <dbReference type="ChEBI" id="CHEBI:57841"/>
    </ligand>
</feature>
<sequence length="776" mass="79718">MSARAELDLGVYLVTDPVLCGDRGVAAVVAEAVAGGVGVVQLRDKHASDAEIVEQLAELADVIDGRATLLVNDRLEAAVEARRRGIRVDGVHLGQGDPAVERARGLLGADAVVGLTANTAAHLAALARLPRGIVDYLGVGAIRPTTTKADHPPAVGIAGFARFAAHAELPCVAIGGIRVTDVAALRDTGAAGVAVVSAICAAADPRAAAAEFVRAFAGRGATTPVGRGATKERIETTSPGLDTAPGRHDPREGGIPRVLSIAGSDPSGGAGIQADLKSISAVGGYGMAAITALTAQNTRGVRDVHVPPAAFLTAQLDALADDLAIDAVKLGMLANADVIRAVGDWLRRTRPPVVVLDPVMVSTSGHRLLDADAEQALRELLPLADLVTPNLAELAVLAGESPATDWAGVVAQAETVSAGFGVRVLAKGGHLGGDTAPDALVDAASATIVEFGGDRIATTSTHGTGCSLSSAIATLRVSRGDWEPAVAQARRWLRESIRHGGDLAVGGGHGPVHHFAGLWSRGGLVTAPTPAEVEAEWWAAIADVRAAIDGLPFIRALADGSLAAEPFRRYIEQDALYLRDYARVLAEAARLAPDSAAQGFWADSAHGCIVGELELHELRLAEASASPAGSAPSGSSPRHPDATTTAYLDHLLAAGARGEYAVLVAAVLPCFWLYTDLGERLAEGAFGEFARDPGHPYASWLATYADPAFAIATRRAIEIVTEAAAAASADVRERMLRAFRRSAEHELAFFGAPLGAQVPAGGAPNAARTVEGAMTA</sequence>
<dbReference type="PANTHER" id="PTHR20858">
    <property type="entry name" value="PHOSPHOMETHYLPYRIMIDINE KINASE"/>
    <property type="match status" value="1"/>
</dbReference>
<keyword evidence="13 18" id="KW-0784">Thiamine biosynthesis</keyword>
<evidence type="ECO:0000256" key="13">
    <source>
        <dbReference type="ARBA" id="ARBA00022977"/>
    </source>
</evidence>
<evidence type="ECO:0000256" key="8">
    <source>
        <dbReference type="ARBA" id="ARBA00022723"/>
    </source>
</evidence>
<dbReference type="NCBIfam" id="NF011301">
    <property type="entry name" value="PRK14713.1"/>
    <property type="match status" value="1"/>
</dbReference>
<evidence type="ECO:0000256" key="4">
    <source>
        <dbReference type="ARBA" id="ARBA00003848"/>
    </source>
</evidence>
<evidence type="ECO:0000256" key="14">
    <source>
        <dbReference type="ARBA" id="ARBA00023268"/>
    </source>
</evidence>
<comment type="catalytic activity">
    <reaction evidence="2">
        <text>4-amino-2-methyl-5-(phosphooxymethyl)pyrimidine + ATP = 4-amino-2-methyl-5-(diphosphooxymethyl)pyrimidine + ADP</text>
        <dbReference type="Rhea" id="RHEA:19893"/>
        <dbReference type="ChEBI" id="CHEBI:30616"/>
        <dbReference type="ChEBI" id="CHEBI:57841"/>
        <dbReference type="ChEBI" id="CHEBI:58354"/>
        <dbReference type="ChEBI" id="CHEBI:456216"/>
        <dbReference type="EC" id="2.7.4.7"/>
    </reaction>
</comment>
<dbReference type="GO" id="GO:0009229">
    <property type="term" value="P:thiamine diphosphate biosynthetic process"/>
    <property type="evidence" value="ECO:0007669"/>
    <property type="project" value="UniProtKB-UniRule"/>
</dbReference>
<dbReference type="GO" id="GO:0008902">
    <property type="term" value="F:hydroxymethylpyrimidine kinase activity"/>
    <property type="evidence" value="ECO:0007669"/>
    <property type="project" value="UniProtKB-EC"/>
</dbReference>
<dbReference type="SUPFAM" id="SSF53613">
    <property type="entry name" value="Ribokinase-like"/>
    <property type="match status" value="1"/>
</dbReference>
<evidence type="ECO:0000256" key="19">
    <source>
        <dbReference type="SAM" id="MobiDB-lite"/>
    </source>
</evidence>
<dbReference type="NCBIfam" id="NF007070">
    <property type="entry name" value="PRK09517.1"/>
    <property type="match status" value="1"/>
</dbReference>
<keyword evidence="11" id="KW-0067">ATP-binding</keyword>
<evidence type="ECO:0000256" key="16">
    <source>
        <dbReference type="ARBA" id="ARBA00047851"/>
    </source>
</evidence>
<dbReference type="InterPro" id="IPR029056">
    <property type="entry name" value="Ribokinase-like"/>
</dbReference>
<comment type="catalytic activity">
    <reaction evidence="1">
        <text>4-amino-5-hydroxymethyl-2-methylpyrimidine + ATP = 4-amino-2-methyl-5-(phosphooxymethyl)pyrimidine + ADP + H(+)</text>
        <dbReference type="Rhea" id="RHEA:23096"/>
        <dbReference type="ChEBI" id="CHEBI:15378"/>
        <dbReference type="ChEBI" id="CHEBI:16892"/>
        <dbReference type="ChEBI" id="CHEBI:30616"/>
        <dbReference type="ChEBI" id="CHEBI:58354"/>
        <dbReference type="ChEBI" id="CHEBI:456216"/>
        <dbReference type="EC" id="2.7.1.49"/>
    </reaction>
</comment>
<evidence type="ECO:0000313" key="24">
    <source>
        <dbReference type="Proteomes" id="UP000431080"/>
    </source>
</evidence>
<dbReference type="InterPro" id="IPR013785">
    <property type="entry name" value="Aldolase_TIM"/>
</dbReference>
<comment type="function">
    <text evidence="4">Catalyzes the phosphorylation of hydroxymethylpyrimidine phosphate (HMP-P) to HMP-PP, and of HMP to HMP-P.</text>
</comment>
<evidence type="ECO:0000256" key="18">
    <source>
        <dbReference type="HAMAP-Rule" id="MF_00097"/>
    </source>
</evidence>
<dbReference type="Proteomes" id="UP000431080">
    <property type="component" value="Unassembled WGS sequence"/>
</dbReference>
<comment type="catalytic activity">
    <reaction evidence="16 18">
        <text>2-(2-carboxy-4-methylthiazol-5-yl)ethyl phosphate + 4-amino-2-methyl-5-(diphosphooxymethyl)pyrimidine + 2 H(+) = thiamine phosphate + CO2 + diphosphate</text>
        <dbReference type="Rhea" id="RHEA:47848"/>
        <dbReference type="ChEBI" id="CHEBI:15378"/>
        <dbReference type="ChEBI" id="CHEBI:16526"/>
        <dbReference type="ChEBI" id="CHEBI:33019"/>
        <dbReference type="ChEBI" id="CHEBI:37575"/>
        <dbReference type="ChEBI" id="CHEBI:57841"/>
        <dbReference type="ChEBI" id="CHEBI:62890"/>
        <dbReference type="EC" id="2.5.1.3"/>
    </reaction>
</comment>
<comment type="similarity">
    <text evidence="18">Belongs to the thiamine-phosphate synthase family.</text>
</comment>
<dbReference type="Pfam" id="PF03070">
    <property type="entry name" value="TENA_THI-4"/>
    <property type="match status" value="1"/>
</dbReference>
<feature type="domain" description="Thiamine phosphate synthase/TenI" evidence="20">
    <location>
        <begin position="11"/>
        <end position="199"/>
    </location>
</feature>
<dbReference type="CDD" id="cd01169">
    <property type="entry name" value="HMPP_kinase"/>
    <property type="match status" value="1"/>
</dbReference>
<evidence type="ECO:0000256" key="3">
    <source>
        <dbReference type="ARBA" id="ARBA00003814"/>
    </source>
</evidence>
<keyword evidence="9" id="KW-0547">Nucleotide-binding</keyword>
<comment type="cofactor">
    <cofactor evidence="18">
        <name>Mg(2+)</name>
        <dbReference type="ChEBI" id="CHEBI:18420"/>
    </cofactor>
    <text evidence="18">Binds 1 Mg(2+) ion per subunit.</text>
</comment>
<evidence type="ECO:0000256" key="9">
    <source>
        <dbReference type="ARBA" id="ARBA00022741"/>
    </source>
</evidence>
<feature type="binding site" evidence="18">
    <location>
        <position position="97"/>
    </location>
    <ligand>
        <name>Mg(2+)</name>
        <dbReference type="ChEBI" id="CHEBI:18420"/>
    </ligand>
</feature>
<feature type="binding site" evidence="18">
    <location>
        <begin position="196"/>
        <end position="197"/>
    </location>
    <ligand>
        <name>2-[(2R,5Z)-2-carboxy-4-methylthiazol-5(2H)-ylidene]ethyl phosphate</name>
        <dbReference type="ChEBI" id="CHEBI:62899"/>
    </ligand>
</feature>
<dbReference type="Gene3D" id="3.20.20.70">
    <property type="entry name" value="Aldolase class I"/>
    <property type="match status" value="1"/>
</dbReference>
<dbReference type="InterPro" id="IPR022998">
    <property type="entry name" value="ThiamineP_synth_TenI"/>
</dbReference>
<dbReference type="RefSeq" id="WP_312855035.1">
    <property type="nucleotide sequence ID" value="NZ_WJIF01000004.1"/>
</dbReference>
<dbReference type="InterPro" id="IPR004305">
    <property type="entry name" value="Thiaminase-2/PQQC"/>
</dbReference>
<accession>A0A6I2F323</accession>
<dbReference type="EMBL" id="WJIF01000004">
    <property type="protein sequence ID" value="MRG59935.1"/>
    <property type="molecule type" value="Genomic_DNA"/>
</dbReference>
<keyword evidence="12 18" id="KW-0460">Magnesium</keyword>
<dbReference type="GO" id="GO:0009228">
    <property type="term" value="P:thiamine biosynthetic process"/>
    <property type="evidence" value="ECO:0007669"/>
    <property type="project" value="UniProtKB-KW"/>
</dbReference>
<comment type="pathway">
    <text evidence="5">Cofactor biosynthesis; thiamine diphosphate biosynthesis; 4-amino-2-methyl-5-diphosphomethylpyrimidine from 5-amino-1-(5-phospho-D-ribosyl)imidazole: step 3/3.</text>
</comment>
<evidence type="ECO:0000256" key="1">
    <source>
        <dbReference type="ARBA" id="ARBA00000151"/>
    </source>
</evidence>
<reference evidence="23 24" key="1">
    <citation type="submission" date="2019-10" db="EMBL/GenBank/DDBJ databases">
        <authorList>
            <person name="Nie G."/>
            <person name="Ming H."/>
            <person name="Yi B."/>
        </authorList>
    </citation>
    <scope>NUCLEOTIDE SEQUENCE [LARGE SCALE GENOMIC DNA]</scope>
    <source>
        <strain evidence="23 24">CFH 90414</strain>
    </source>
</reference>
<feature type="binding site" evidence="18">
    <location>
        <position position="116"/>
    </location>
    <ligand>
        <name>4-amino-2-methyl-5-(diphosphooxymethyl)pyrimidine</name>
        <dbReference type="ChEBI" id="CHEBI:57841"/>
    </ligand>
</feature>
<proteinExistence type="inferred from homology"/>
<feature type="domain" description="Pyridoxamine kinase/Phosphomethylpyrimidine kinase" evidence="22">
    <location>
        <begin position="265"/>
        <end position="513"/>
    </location>
</feature>
<feature type="binding site" evidence="18">
    <location>
        <position position="72"/>
    </location>
    <ligand>
        <name>4-amino-2-methyl-5-(diphosphooxymethyl)pyrimidine</name>
        <dbReference type="ChEBI" id="CHEBI:57841"/>
    </ligand>
</feature>
<comment type="pathway">
    <text evidence="6 18">Cofactor biosynthesis; thiamine diphosphate biosynthesis; thiamine phosphate from 4-amino-2-methyl-5-diphosphomethylpyrimidine and 4-methyl-5-(2-phosphoethyl)-thiazole: step 1/1.</text>
</comment>
<dbReference type="InterPro" id="IPR013749">
    <property type="entry name" value="PM/HMP-P_kinase-1"/>
</dbReference>
<evidence type="ECO:0000256" key="10">
    <source>
        <dbReference type="ARBA" id="ARBA00022777"/>
    </source>
</evidence>
<dbReference type="Gene3D" id="1.20.910.10">
    <property type="entry name" value="Heme oxygenase-like"/>
    <property type="match status" value="1"/>
</dbReference>
<dbReference type="AlphaFoldDB" id="A0A6I2F323"/>
<evidence type="ECO:0000256" key="11">
    <source>
        <dbReference type="ARBA" id="ARBA00022840"/>
    </source>
</evidence>
<dbReference type="InterPro" id="IPR036206">
    <property type="entry name" value="ThiamineP_synth_sf"/>
</dbReference>
<dbReference type="InterPro" id="IPR034291">
    <property type="entry name" value="TMP_synthase"/>
</dbReference>
<evidence type="ECO:0000256" key="5">
    <source>
        <dbReference type="ARBA" id="ARBA00004769"/>
    </source>
</evidence>
<keyword evidence="7 18" id="KW-0808">Transferase</keyword>
<comment type="catalytic activity">
    <reaction evidence="17 18">
        <text>2-[(2R,5Z)-2-carboxy-4-methylthiazol-5(2H)-ylidene]ethyl phosphate + 4-amino-2-methyl-5-(diphosphooxymethyl)pyrimidine + 2 H(+) = thiamine phosphate + CO2 + diphosphate</text>
        <dbReference type="Rhea" id="RHEA:47844"/>
        <dbReference type="ChEBI" id="CHEBI:15378"/>
        <dbReference type="ChEBI" id="CHEBI:16526"/>
        <dbReference type="ChEBI" id="CHEBI:33019"/>
        <dbReference type="ChEBI" id="CHEBI:37575"/>
        <dbReference type="ChEBI" id="CHEBI:57841"/>
        <dbReference type="ChEBI" id="CHEBI:62899"/>
        <dbReference type="EC" id="2.5.1.3"/>
    </reaction>
</comment>
<dbReference type="EC" id="2.5.1.3" evidence="18"/>
<evidence type="ECO:0000256" key="15">
    <source>
        <dbReference type="ARBA" id="ARBA00047334"/>
    </source>
</evidence>
<dbReference type="Pfam" id="PF08543">
    <property type="entry name" value="Phos_pyr_kin"/>
    <property type="match status" value="1"/>
</dbReference>
<dbReference type="GO" id="GO:0005524">
    <property type="term" value="F:ATP binding"/>
    <property type="evidence" value="ECO:0007669"/>
    <property type="project" value="UniProtKB-KW"/>
</dbReference>
<dbReference type="UniPathway" id="UPA00060">
    <property type="reaction ID" value="UER00138"/>
</dbReference>
<dbReference type="NCBIfam" id="TIGR00693">
    <property type="entry name" value="thiE"/>
    <property type="match status" value="1"/>
</dbReference>
<feature type="binding site" evidence="18">
    <location>
        <position position="148"/>
    </location>
    <ligand>
        <name>4-amino-2-methyl-5-(diphosphooxymethyl)pyrimidine</name>
        <dbReference type="ChEBI" id="CHEBI:57841"/>
    </ligand>
</feature>